<comment type="similarity">
    <text evidence="1">Belongs to the peptidase M20A family.</text>
</comment>
<dbReference type="OrthoDB" id="6119954at2759"/>
<dbReference type="FunFam" id="3.30.70.360:FF:000004">
    <property type="entry name" value="Peptidase M20 domain-containing protein 2"/>
    <property type="match status" value="1"/>
</dbReference>
<dbReference type="AlphaFoldDB" id="A0A3S2PBC2"/>
<dbReference type="InterPro" id="IPR036264">
    <property type="entry name" value="Bact_exopeptidase_dim_dom"/>
</dbReference>
<proteinExistence type="inferred from homology"/>
<evidence type="ECO:0000259" key="2">
    <source>
        <dbReference type="Pfam" id="PF07687"/>
    </source>
</evidence>
<reference evidence="3 4" key="1">
    <citation type="submission" date="2018-11" db="EMBL/GenBank/DDBJ databases">
        <authorList>
            <person name="Lopez-Roques C."/>
            <person name="Donnadieu C."/>
            <person name="Bouchez O."/>
            <person name="Klopp C."/>
            <person name="Cabau C."/>
            <person name="Zahm M."/>
        </authorList>
    </citation>
    <scope>NUCLEOTIDE SEQUENCE [LARGE SCALE GENOMIC DNA]</scope>
    <source>
        <strain evidence="3">RS831</strain>
        <tissue evidence="3">Whole body</tissue>
    </source>
</reference>
<reference evidence="3 4" key="2">
    <citation type="submission" date="2019-01" db="EMBL/GenBank/DDBJ databases">
        <title>A chromosome length genome reference of the Java medaka (oryzias javanicus).</title>
        <authorList>
            <person name="Herpin A."/>
            <person name="Takehana Y."/>
            <person name="Naruse K."/>
            <person name="Ansai S."/>
            <person name="Kawaguchi M."/>
        </authorList>
    </citation>
    <scope>NUCLEOTIDE SEQUENCE [LARGE SCALE GENOMIC DNA]</scope>
    <source>
        <strain evidence="3">RS831</strain>
        <tissue evidence="3">Whole body</tissue>
    </source>
</reference>
<organism evidence="3 4">
    <name type="scientific">Oryzias javanicus</name>
    <name type="common">Javanese ricefish</name>
    <name type="synonym">Aplocheilus javanicus</name>
    <dbReference type="NCBI Taxonomy" id="123683"/>
    <lineage>
        <taxon>Eukaryota</taxon>
        <taxon>Metazoa</taxon>
        <taxon>Chordata</taxon>
        <taxon>Craniata</taxon>
        <taxon>Vertebrata</taxon>
        <taxon>Euteleostomi</taxon>
        <taxon>Actinopterygii</taxon>
        <taxon>Neopterygii</taxon>
        <taxon>Teleostei</taxon>
        <taxon>Neoteleostei</taxon>
        <taxon>Acanthomorphata</taxon>
        <taxon>Ovalentaria</taxon>
        <taxon>Atherinomorphae</taxon>
        <taxon>Beloniformes</taxon>
        <taxon>Adrianichthyidae</taxon>
        <taxon>Oryziinae</taxon>
        <taxon>Oryzias</taxon>
    </lineage>
</organism>
<dbReference type="PANTHER" id="PTHR30575">
    <property type="entry name" value="PEPTIDASE M20"/>
    <property type="match status" value="1"/>
</dbReference>
<protein>
    <recommendedName>
        <fullName evidence="2">Peptidase M20 dimerisation domain-containing protein</fullName>
    </recommendedName>
</protein>
<dbReference type="InterPro" id="IPR021897">
    <property type="entry name" value="FAP206"/>
</dbReference>
<dbReference type="PANTHER" id="PTHR30575:SF0">
    <property type="entry name" value="XAA-ARG DIPEPTIDASE"/>
    <property type="match status" value="1"/>
</dbReference>
<dbReference type="Proteomes" id="UP000283210">
    <property type="component" value="Chromosome 7"/>
</dbReference>
<feature type="domain" description="Peptidase M20 dimerisation" evidence="2">
    <location>
        <begin position="261"/>
        <end position="352"/>
    </location>
</feature>
<accession>A0A3S2PBC2</accession>
<sequence length="487" mass="53128">MCRSTDAFSCEKVVELLQTDLSSQLKILTETLKPSETPAQRVISSFKALSSTWSRLLDEAQLLNFLHNITVNLRPFVASQAGSEADLDGLQGAAEVKSDEQRLAESSGEQIDPAPAETKEWLMPEAASSYSELPLQYNGFCGSTLVSSDGLLLPGGRLAGGQPLQTGHGVQGLLEVCGCSSGSRAEVGAAAAVGLKAALEDEQKLPVQVKVTVLGTPAEEEGGGKVDMLRDGAFEGLDVVFMAHPSKEDATYLPCVSEQDVTVKYHGKAAHASAYPWKGINALDAAVLCYNNLSALRQQMRPDWRVHGIIKNRGVKPNIIPDYTELEYYLRTPSRTELPVLKAKAESCFRSAAMATGCEVEIEFTRNQYDNILRISALEDLYERNGTALGMNFTTDEDVLKNESGSTDFGNVTFAVPGIHPYFYIGSDALNHTDEYRAAAGDERAQFFALRVAKALAMTAVDLILHPELLQKVKQEFTEVRRREDKR</sequence>
<dbReference type="InterPro" id="IPR011650">
    <property type="entry name" value="Peptidase_M20_dimer"/>
</dbReference>
<dbReference type="SUPFAM" id="SSF55031">
    <property type="entry name" value="Bacterial exopeptidase dimerisation domain"/>
    <property type="match status" value="1"/>
</dbReference>
<dbReference type="InterPro" id="IPR052030">
    <property type="entry name" value="Peptidase_M20/M20A_hydrolases"/>
</dbReference>
<dbReference type="EMBL" id="CM012443">
    <property type="protein sequence ID" value="RVE71102.1"/>
    <property type="molecule type" value="Genomic_DNA"/>
</dbReference>
<dbReference type="SUPFAM" id="SSF53187">
    <property type="entry name" value="Zn-dependent exopeptidases"/>
    <property type="match status" value="1"/>
</dbReference>
<evidence type="ECO:0000256" key="1">
    <source>
        <dbReference type="ARBA" id="ARBA00006247"/>
    </source>
</evidence>
<name>A0A3S2PBC2_ORYJA</name>
<dbReference type="Gene3D" id="3.40.630.10">
    <property type="entry name" value="Zn peptidases"/>
    <property type="match status" value="1"/>
</dbReference>
<evidence type="ECO:0000313" key="3">
    <source>
        <dbReference type="EMBL" id="RVE71102.1"/>
    </source>
</evidence>
<gene>
    <name evidence="3" type="ORF">OJAV_G00071040</name>
</gene>
<evidence type="ECO:0000313" key="4">
    <source>
        <dbReference type="Proteomes" id="UP000283210"/>
    </source>
</evidence>
<dbReference type="Pfam" id="PF12018">
    <property type="entry name" value="FAP206"/>
    <property type="match status" value="1"/>
</dbReference>
<dbReference type="Pfam" id="PF07687">
    <property type="entry name" value="M20_dimer"/>
    <property type="match status" value="1"/>
</dbReference>
<keyword evidence="4" id="KW-1185">Reference proteome</keyword>
<dbReference type="Gene3D" id="3.30.70.360">
    <property type="match status" value="1"/>
</dbReference>
<dbReference type="GO" id="GO:0016805">
    <property type="term" value="F:dipeptidase activity"/>
    <property type="evidence" value="ECO:0007669"/>
    <property type="project" value="TreeGrafter"/>
</dbReference>